<proteinExistence type="predicted"/>
<dbReference type="AlphaFoldDB" id="A0AAU7ZPX8"/>
<reference evidence="1" key="1">
    <citation type="submission" date="2023-08" db="EMBL/GenBank/DDBJ databases">
        <authorList>
            <person name="Messyasz A."/>
            <person name="Mannisto M.K."/>
            <person name="Kerkhof L.J."/>
            <person name="Haggblom M."/>
        </authorList>
    </citation>
    <scope>NUCLEOTIDE SEQUENCE</scope>
    <source>
        <strain evidence="1">X5P6</strain>
    </source>
</reference>
<sequence length="150" mass="17053">MKETPSNDATAFLIRNLPNLPKMRLVELWKDNFGKEPGRIRPELMLPILAYRIQERAYGGLSPNANAKSQIIATSLRPQSRFRDEARQRFKSGTKLVREWKGKTHEVTLNDEGYHYLGKTYKSLSPIACEIAGTRWSGPAFFGTKKVKAS</sequence>
<dbReference type="Pfam" id="PF11149">
    <property type="entry name" value="DUF2924"/>
    <property type="match status" value="1"/>
</dbReference>
<organism evidence="1">
    <name type="scientific">Tunturiibacter psychrotolerans</name>
    <dbReference type="NCBI Taxonomy" id="3069686"/>
    <lineage>
        <taxon>Bacteria</taxon>
        <taxon>Pseudomonadati</taxon>
        <taxon>Acidobacteriota</taxon>
        <taxon>Terriglobia</taxon>
        <taxon>Terriglobales</taxon>
        <taxon>Acidobacteriaceae</taxon>
        <taxon>Tunturiibacter</taxon>
    </lineage>
</organism>
<protein>
    <submittedName>
        <fullName evidence="1">DUF2924 domain-containing protein</fullName>
    </submittedName>
</protein>
<dbReference type="EMBL" id="CP132942">
    <property type="protein sequence ID" value="XCB32999.1"/>
    <property type="molecule type" value="Genomic_DNA"/>
</dbReference>
<dbReference type="RefSeq" id="WP_353063841.1">
    <property type="nucleotide sequence ID" value="NZ_CP132942.1"/>
</dbReference>
<dbReference type="InterPro" id="IPR021322">
    <property type="entry name" value="DUF2924"/>
</dbReference>
<evidence type="ECO:0000313" key="1">
    <source>
        <dbReference type="EMBL" id="XCB32999.1"/>
    </source>
</evidence>
<gene>
    <name evidence="1" type="ORF">RBB77_21665</name>
</gene>
<dbReference type="KEGG" id="tpsc:RBB77_21665"/>
<accession>A0AAU7ZPX8</accession>
<name>A0AAU7ZPX8_9BACT</name>
<reference evidence="1" key="2">
    <citation type="journal article" date="2024" name="Environ. Microbiol.">
        <title>Genome analysis and description of Tunturibacter gen. nov. expands the diversity of Terriglobia in tundra soils.</title>
        <authorList>
            <person name="Messyasz A."/>
            <person name="Mannisto M.K."/>
            <person name="Kerkhof L.J."/>
            <person name="Haggblom M.M."/>
        </authorList>
    </citation>
    <scope>NUCLEOTIDE SEQUENCE</scope>
    <source>
        <strain evidence="1">X5P6</strain>
    </source>
</reference>